<comment type="similarity">
    <text evidence="2">Belongs to the rad1 family.</text>
</comment>
<name>A0A1E3NNR7_9ASCO</name>
<evidence type="ECO:0000313" key="8">
    <source>
        <dbReference type="Proteomes" id="UP000094455"/>
    </source>
</evidence>
<dbReference type="PANTHER" id="PTHR10870">
    <property type="entry name" value="CELL CYCLE CHECKPOINT PROTEIN RAD1"/>
    <property type="match status" value="1"/>
</dbReference>
<dbReference type="Gene3D" id="3.70.10.10">
    <property type="match status" value="1"/>
</dbReference>
<dbReference type="AlphaFoldDB" id="A0A1E3NNR7"/>
<dbReference type="GeneID" id="30177592"/>
<dbReference type="EMBL" id="KV454002">
    <property type="protein sequence ID" value="ODQ47734.1"/>
    <property type="molecule type" value="Genomic_DNA"/>
</dbReference>
<evidence type="ECO:0000256" key="3">
    <source>
        <dbReference type="ARBA" id="ARBA00022763"/>
    </source>
</evidence>
<dbReference type="GO" id="GO:0000077">
    <property type="term" value="P:DNA damage checkpoint signaling"/>
    <property type="evidence" value="ECO:0007669"/>
    <property type="project" value="InterPro"/>
</dbReference>
<evidence type="ECO:0000256" key="2">
    <source>
        <dbReference type="ARBA" id="ARBA00010991"/>
    </source>
</evidence>
<evidence type="ECO:0000256" key="6">
    <source>
        <dbReference type="SAM" id="MobiDB-lite"/>
    </source>
</evidence>
<keyword evidence="3" id="KW-0227">DNA damage</keyword>
<evidence type="ECO:0000256" key="5">
    <source>
        <dbReference type="ARBA" id="ARBA00023242"/>
    </source>
</evidence>
<dbReference type="OrthoDB" id="337581at2759"/>
<evidence type="ECO:0000256" key="4">
    <source>
        <dbReference type="ARBA" id="ARBA00023204"/>
    </source>
</evidence>
<dbReference type="SUPFAM" id="SSF55979">
    <property type="entry name" value="DNA clamp"/>
    <property type="match status" value="1"/>
</dbReference>
<dbReference type="Proteomes" id="UP000094455">
    <property type="component" value="Unassembled WGS sequence"/>
</dbReference>
<reference evidence="7 8" key="1">
    <citation type="journal article" date="2016" name="Proc. Natl. Acad. Sci. U.S.A.">
        <title>Comparative genomics of biotechnologically important yeasts.</title>
        <authorList>
            <person name="Riley R."/>
            <person name="Haridas S."/>
            <person name="Wolfe K.H."/>
            <person name="Lopes M.R."/>
            <person name="Hittinger C.T."/>
            <person name="Goeker M."/>
            <person name="Salamov A.A."/>
            <person name="Wisecaver J.H."/>
            <person name="Long T.M."/>
            <person name="Calvey C.H."/>
            <person name="Aerts A.L."/>
            <person name="Barry K.W."/>
            <person name="Choi C."/>
            <person name="Clum A."/>
            <person name="Coughlan A.Y."/>
            <person name="Deshpande S."/>
            <person name="Douglass A.P."/>
            <person name="Hanson S.J."/>
            <person name="Klenk H.-P."/>
            <person name="LaButti K.M."/>
            <person name="Lapidus A."/>
            <person name="Lindquist E.A."/>
            <person name="Lipzen A.M."/>
            <person name="Meier-Kolthoff J.P."/>
            <person name="Ohm R.A."/>
            <person name="Otillar R.P."/>
            <person name="Pangilinan J.L."/>
            <person name="Peng Y."/>
            <person name="Rokas A."/>
            <person name="Rosa C.A."/>
            <person name="Scheuner C."/>
            <person name="Sibirny A.A."/>
            <person name="Slot J.C."/>
            <person name="Stielow J.B."/>
            <person name="Sun H."/>
            <person name="Kurtzman C.P."/>
            <person name="Blackwell M."/>
            <person name="Grigoriev I.V."/>
            <person name="Jeffries T.W."/>
        </authorList>
    </citation>
    <scope>NUCLEOTIDE SEQUENCE [LARGE SCALE GENOMIC DNA]</scope>
    <source>
        <strain evidence="7 8">NRRL Y-2026</strain>
    </source>
</reference>
<evidence type="ECO:0008006" key="9">
    <source>
        <dbReference type="Google" id="ProtNLM"/>
    </source>
</evidence>
<keyword evidence="8" id="KW-1185">Reference proteome</keyword>
<comment type="subcellular location">
    <subcellularLocation>
        <location evidence="1">Nucleus</location>
    </subcellularLocation>
</comment>
<dbReference type="GO" id="GO:0006281">
    <property type="term" value="P:DNA repair"/>
    <property type="evidence" value="ECO:0007669"/>
    <property type="project" value="UniProtKB-KW"/>
</dbReference>
<feature type="compositionally biased region" description="Basic residues" evidence="6">
    <location>
        <begin position="615"/>
        <end position="632"/>
    </location>
</feature>
<keyword evidence="5" id="KW-0539">Nucleus</keyword>
<gene>
    <name evidence="7" type="ORF">PICMEDRAFT_15644</name>
</gene>
<feature type="region of interest" description="Disordered" evidence="6">
    <location>
        <begin position="589"/>
        <end position="639"/>
    </location>
</feature>
<accession>A0A1E3NNR7</accession>
<dbReference type="RefSeq" id="XP_019018847.1">
    <property type="nucleotide sequence ID" value="XM_019160905.1"/>
</dbReference>
<evidence type="ECO:0000256" key="1">
    <source>
        <dbReference type="ARBA" id="ARBA00004123"/>
    </source>
</evidence>
<dbReference type="Pfam" id="PF02144">
    <property type="entry name" value="Rad1"/>
    <property type="match status" value="1"/>
</dbReference>
<keyword evidence="4" id="KW-0234">DNA repair</keyword>
<sequence length="651" mass="74572">MTGNENVYESISANANDNRLGGLTQDIVQNKRRDIPVQQTKKNELLPQFESKTRNIQLLHQLISSVQSFGDFCLLDISSDGMCFSINDGNVCKVRLNLNRKVFQTYTFNGVWREKNNFSAAQLYAEDTDFSDAEAEEDGTENYVTNSFDCDAIISVNLNIASFLETMNIHVKDRKDAEQRVECTLRYDREGDPFVMVFEDDSIIERCELNTYYIDDLRSKGKKLKKKNRKSKEKKNTTDNIDVIESFDIDNPIIDDSIFRLDSNKILYDIIIKSNILHDIIKDMNDLNTDKFVLYCHKTKGHVANGMNDGNDEKEHRSKLIFISKSKSDTIGFSKLIIPQRKLNIPEFKLFKPVIPETNPEEYEFVDCYDLSLSSTYHFEYFSRLLKAIRLSKLIKIRKDMDGITSLLLLLGKSTHTLNQQQAQRLDNNDLYGSSIEFVTLESISIDELSALTPETRSPTLLSKLGYGNNFVEQLIKDDQDVQTIRVGNDGQLITLDDYFGKDARAEFEEIENVNIHDRDHEGYRGLPMEMDIVGDYMPVEGVHADKTKNRRQDDNILQLTEQLTMSLLGHATPTAINNIEVEQSMVVNDEVESEGDRTRKRLSNYRKEKDTNKRTKNRKTKGRPKKGANGKKKNDGIETVGGAIEIPLFI</sequence>
<dbReference type="STRING" id="763406.A0A1E3NNR7"/>
<organism evidence="7 8">
    <name type="scientific">Pichia membranifaciens NRRL Y-2026</name>
    <dbReference type="NCBI Taxonomy" id="763406"/>
    <lineage>
        <taxon>Eukaryota</taxon>
        <taxon>Fungi</taxon>
        <taxon>Dikarya</taxon>
        <taxon>Ascomycota</taxon>
        <taxon>Saccharomycotina</taxon>
        <taxon>Pichiomycetes</taxon>
        <taxon>Pichiales</taxon>
        <taxon>Pichiaceae</taxon>
        <taxon>Pichia</taxon>
    </lineage>
</organism>
<dbReference type="GO" id="GO:0030896">
    <property type="term" value="C:checkpoint clamp complex"/>
    <property type="evidence" value="ECO:0007669"/>
    <property type="project" value="TreeGrafter"/>
</dbReference>
<dbReference type="PANTHER" id="PTHR10870:SF0">
    <property type="entry name" value="CELL CYCLE CHECKPOINT PROTEIN RAD1"/>
    <property type="match status" value="1"/>
</dbReference>
<proteinExistence type="inferred from homology"/>
<dbReference type="InterPro" id="IPR003021">
    <property type="entry name" value="Rad1_Rec1_Rad17"/>
</dbReference>
<dbReference type="InterPro" id="IPR046938">
    <property type="entry name" value="DNA_clamp_sf"/>
</dbReference>
<protein>
    <recommendedName>
        <fullName evidence="9">DNA damage checkpoint control protein RAD17</fullName>
    </recommendedName>
</protein>
<evidence type="ECO:0000313" key="7">
    <source>
        <dbReference type="EMBL" id="ODQ47734.1"/>
    </source>
</evidence>